<reference evidence="1" key="1">
    <citation type="journal article" date="2023" name="G3 (Bethesda)">
        <title>A reference genome for the long-term kleptoplast-retaining sea slug Elysia crispata morphotype clarki.</title>
        <authorList>
            <person name="Eastman K.E."/>
            <person name="Pendleton A.L."/>
            <person name="Shaikh M.A."/>
            <person name="Suttiyut T."/>
            <person name="Ogas R."/>
            <person name="Tomko P."/>
            <person name="Gavelis G."/>
            <person name="Widhalm J.R."/>
            <person name="Wisecaver J.H."/>
        </authorList>
    </citation>
    <scope>NUCLEOTIDE SEQUENCE</scope>
    <source>
        <strain evidence="1">ECLA1</strain>
    </source>
</reference>
<keyword evidence="2" id="KW-1185">Reference proteome</keyword>
<evidence type="ECO:0000313" key="2">
    <source>
        <dbReference type="Proteomes" id="UP001283361"/>
    </source>
</evidence>
<dbReference type="EMBL" id="JAWDGP010005477">
    <property type="protein sequence ID" value="KAK3756727.1"/>
    <property type="molecule type" value="Genomic_DNA"/>
</dbReference>
<name>A0AAE0YTG5_9GAST</name>
<accession>A0AAE0YTG5</accession>
<organism evidence="1 2">
    <name type="scientific">Elysia crispata</name>
    <name type="common">lettuce slug</name>
    <dbReference type="NCBI Taxonomy" id="231223"/>
    <lineage>
        <taxon>Eukaryota</taxon>
        <taxon>Metazoa</taxon>
        <taxon>Spiralia</taxon>
        <taxon>Lophotrochozoa</taxon>
        <taxon>Mollusca</taxon>
        <taxon>Gastropoda</taxon>
        <taxon>Heterobranchia</taxon>
        <taxon>Euthyneura</taxon>
        <taxon>Panpulmonata</taxon>
        <taxon>Sacoglossa</taxon>
        <taxon>Placobranchoidea</taxon>
        <taxon>Plakobranchidae</taxon>
        <taxon>Elysia</taxon>
    </lineage>
</organism>
<gene>
    <name evidence="1" type="ORF">RRG08_018451</name>
</gene>
<dbReference type="AlphaFoldDB" id="A0AAE0YTG5"/>
<dbReference type="Proteomes" id="UP001283361">
    <property type="component" value="Unassembled WGS sequence"/>
</dbReference>
<evidence type="ECO:0000313" key="1">
    <source>
        <dbReference type="EMBL" id="KAK3756727.1"/>
    </source>
</evidence>
<proteinExistence type="predicted"/>
<protein>
    <submittedName>
        <fullName evidence="1">Uncharacterized protein</fullName>
    </submittedName>
</protein>
<sequence length="73" mass="7780">MVRLSHSTVGALQFPSIVSATPAVVAIDLFDKGAPDRIATQVTVNFQAVIWSEDLVSRGRISARAGFIIKADP</sequence>
<comment type="caution">
    <text evidence="1">The sequence shown here is derived from an EMBL/GenBank/DDBJ whole genome shotgun (WGS) entry which is preliminary data.</text>
</comment>